<comment type="caution">
    <text evidence="2">The sequence shown here is derived from an EMBL/GenBank/DDBJ whole genome shotgun (WGS) entry which is preliminary data.</text>
</comment>
<accession>A0A9P3G2E1</accession>
<organism evidence="2 3">
    <name type="scientific">Phanerochaete sordida</name>
    <dbReference type="NCBI Taxonomy" id="48140"/>
    <lineage>
        <taxon>Eukaryota</taxon>
        <taxon>Fungi</taxon>
        <taxon>Dikarya</taxon>
        <taxon>Basidiomycota</taxon>
        <taxon>Agaricomycotina</taxon>
        <taxon>Agaricomycetes</taxon>
        <taxon>Polyporales</taxon>
        <taxon>Phanerochaetaceae</taxon>
        <taxon>Phanerochaete</taxon>
    </lineage>
</organism>
<dbReference type="AlphaFoldDB" id="A0A9P3G2E1"/>
<dbReference type="EMBL" id="BPQB01000004">
    <property type="protein sequence ID" value="GJE86645.1"/>
    <property type="molecule type" value="Genomic_DNA"/>
</dbReference>
<feature type="region of interest" description="Disordered" evidence="1">
    <location>
        <begin position="107"/>
        <end position="209"/>
    </location>
</feature>
<feature type="compositionally biased region" description="Basic and acidic residues" evidence="1">
    <location>
        <begin position="524"/>
        <end position="541"/>
    </location>
</feature>
<reference evidence="2 3" key="1">
    <citation type="submission" date="2021-08" db="EMBL/GenBank/DDBJ databases">
        <title>Draft Genome Sequence of Phanerochaete sordida strain YK-624.</title>
        <authorList>
            <person name="Mori T."/>
            <person name="Dohra H."/>
            <person name="Suzuki T."/>
            <person name="Kawagishi H."/>
            <person name="Hirai H."/>
        </authorList>
    </citation>
    <scope>NUCLEOTIDE SEQUENCE [LARGE SCALE GENOMIC DNA]</scope>
    <source>
        <strain evidence="2 3">YK-624</strain>
    </source>
</reference>
<dbReference type="OrthoDB" id="128308at2759"/>
<feature type="compositionally biased region" description="Polar residues" evidence="1">
    <location>
        <begin position="136"/>
        <end position="151"/>
    </location>
</feature>
<gene>
    <name evidence="2" type="ORF">PsYK624_027260</name>
</gene>
<evidence type="ECO:0000256" key="1">
    <source>
        <dbReference type="SAM" id="MobiDB-lite"/>
    </source>
</evidence>
<evidence type="ECO:0000313" key="2">
    <source>
        <dbReference type="EMBL" id="GJE86645.1"/>
    </source>
</evidence>
<keyword evidence="3" id="KW-1185">Reference proteome</keyword>
<dbReference type="Proteomes" id="UP000703269">
    <property type="component" value="Unassembled WGS sequence"/>
</dbReference>
<protein>
    <submittedName>
        <fullName evidence="2">Uncharacterized protein</fullName>
    </submittedName>
</protein>
<sequence>MEQLQERERKSCTLVIWFENGKGPRIISHHVPSYPYLVPLSVDALISKDNGFGLSPSSFIQYYSGTWVTLSLRQQIRVNSDHEVLFRLLPSFREELCDCPDLEDYQRRQPQRHGPAKRLATQLVSPSKKARASEADSPSSHIDTHRSSPVTPTRRARSPDLEFPPILQILDGSEDSPSGSHAAPLPDLQRPIAPLPKRVPSHRAKISTATAKRQWPADYTLQELLDGFSKMQEMLKIGEVTTEKAAFPTVFSSEYRKSTVTRSKKILREASNTMKTKHALTKWSDFLKALKPGGNSDAEDDALVIVPSESPSLSCRPTPVSSGPSKAPQPVLDSGPSCLTPTANPTLARAETPNPFVDTGDMTSLHGESFSSHPDFFQAILADPDLLDDSADWERLGIPYNLEELLSRCLFCDKMVTSTPSPYLQQLLADLVSDPNPPSMAQFLYCQRHELETSLAPEAQAKGWPLDIDFSQLRHRTLRSQAHLKSILQGDITENAFYNLSAKDRNIDAEAGLDGVSGSRKPALTRELEHTSRECPPRTAG</sequence>
<evidence type="ECO:0000313" key="3">
    <source>
        <dbReference type="Proteomes" id="UP000703269"/>
    </source>
</evidence>
<feature type="compositionally biased region" description="Polar residues" evidence="1">
    <location>
        <begin position="309"/>
        <end position="324"/>
    </location>
</feature>
<proteinExistence type="predicted"/>
<name>A0A9P3G2E1_9APHY</name>
<feature type="region of interest" description="Disordered" evidence="1">
    <location>
        <begin position="309"/>
        <end position="337"/>
    </location>
</feature>
<feature type="region of interest" description="Disordered" evidence="1">
    <location>
        <begin position="512"/>
        <end position="541"/>
    </location>
</feature>